<dbReference type="AlphaFoldDB" id="A0AAV2HMG2"/>
<feature type="compositionally biased region" description="Polar residues" evidence="1">
    <location>
        <begin position="258"/>
        <end position="274"/>
    </location>
</feature>
<protein>
    <submittedName>
        <fullName evidence="2">Uncharacterized protein</fullName>
    </submittedName>
</protein>
<feature type="compositionally biased region" description="Basic and acidic residues" evidence="1">
    <location>
        <begin position="168"/>
        <end position="180"/>
    </location>
</feature>
<gene>
    <name evidence="2" type="ORF">GSLYS_00008538001</name>
</gene>
<evidence type="ECO:0000313" key="2">
    <source>
        <dbReference type="EMBL" id="CAL1534578.1"/>
    </source>
</evidence>
<sequence>PSSPQPVLRSNPEAVIRDIDILTQLLLHWRIWHRGGDQVTVTLFAALEALVSPNHPHRKFNIKQMLAGGVINKIFSIYLERIQDSQQSLSVSVSQSASVVITSLLGSPPDLHLLMPVMDFLLLVHPAPSGFINFNPNYFYFKLWWDGERPRSFSSDQKKMKTKSTRTISEKSDATVEQSREVTTGPKLVSVHNSTKFDPTLSLKSQDADNQDNSQDENEEFKFPPLKPANPNSEQTLDMDADYEESDTSWRLKKKATSSRVTDTATSISSVQNLDTSDLSSSSHDSQDDAGLKNLKTRSALEQKDLNSSLSASQASGKRKKKSSPRRKLVYASSDKESSVGGFVEMGMELNVDQNEINNLWTHKRGHSGKERVPVNNHVLLGDSSHLEEEVDQGLMKLCISLIEYLTDIINGYPEPSLDNVFSKVVSPKSMLVLAKNPSSGMRLAVMKLLGTYLSKAPPSLIDAFMKMDGFYLLANQLRSFPVNIHHMESAMSMLLKQDFVFDGNFMVGDLGELSTMQQVAPVLFLSLLESTVSDPKLCRNSLTLLSQLLESTPTMSTLLLDLGLAETMCNLANSIQRRYISEPSQEEDELTRVLLVDVQHVLCSAVVSEFSWMGPTHFQNVEDMFTLLKALEDHESESSIKRADTARAFQISLVVKILEYVDKRSEELNSVSQSWFTSSTASNDAALEDRLANQFDSDSSSSSRIGTPPRGVGNGHKHSRIGSLFSRKRKIIYASIDQSDLLDRFRKILVTATDLAIMFPREEQIRPNKERPLNLFTEPNTPCLDDRYLKHLFVTIFRFYQHNLVKDVYNKKLKNPIMNGAKDVLKAQFTRLFLCLMSTKVDFDMR</sequence>
<feature type="compositionally biased region" description="Acidic residues" evidence="1">
    <location>
        <begin position="237"/>
        <end position="247"/>
    </location>
</feature>
<evidence type="ECO:0000313" key="3">
    <source>
        <dbReference type="Proteomes" id="UP001497497"/>
    </source>
</evidence>
<reference evidence="2 3" key="1">
    <citation type="submission" date="2024-04" db="EMBL/GenBank/DDBJ databases">
        <authorList>
            <consortium name="Genoscope - CEA"/>
            <person name="William W."/>
        </authorList>
    </citation>
    <scope>NUCLEOTIDE SEQUENCE [LARGE SCALE GENOMIC DNA]</scope>
</reference>
<feature type="compositionally biased region" description="Basic residues" evidence="1">
    <location>
        <begin position="317"/>
        <end position="329"/>
    </location>
</feature>
<accession>A0AAV2HMG2</accession>
<feature type="region of interest" description="Disordered" evidence="1">
    <location>
        <begin position="695"/>
        <end position="721"/>
    </location>
</feature>
<dbReference type="Proteomes" id="UP001497497">
    <property type="component" value="Unassembled WGS sequence"/>
</dbReference>
<feature type="non-terminal residue" evidence="2">
    <location>
        <position position="847"/>
    </location>
</feature>
<proteinExistence type="predicted"/>
<evidence type="ECO:0000256" key="1">
    <source>
        <dbReference type="SAM" id="MobiDB-lite"/>
    </source>
</evidence>
<keyword evidence="3" id="KW-1185">Reference proteome</keyword>
<organism evidence="2 3">
    <name type="scientific">Lymnaea stagnalis</name>
    <name type="common">Great pond snail</name>
    <name type="synonym">Helix stagnalis</name>
    <dbReference type="NCBI Taxonomy" id="6523"/>
    <lineage>
        <taxon>Eukaryota</taxon>
        <taxon>Metazoa</taxon>
        <taxon>Spiralia</taxon>
        <taxon>Lophotrochozoa</taxon>
        <taxon>Mollusca</taxon>
        <taxon>Gastropoda</taxon>
        <taxon>Heterobranchia</taxon>
        <taxon>Euthyneura</taxon>
        <taxon>Panpulmonata</taxon>
        <taxon>Hygrophila</taxon>
        <taxon>Lymnaeoidea</taxon>
        <taxon>Lymnaeidae</taxon>
        <taxon>Lymnaea</taxon>
    </lineage>
</organism>
<feature type="region of interest" description="Disordered" evidence="1">
    <location>
        <begin position="152"/>
        <end position="333"/>
    </location>
</feature>
<feature type="compositionally biased region" description="Low complexity" evidence="1">
    <location>
        <begin position="275"/>
        <end position="284"/>
    </location>
</feature>
<name>A0AAV2HMG2_LYMST</name>
<dbReference type="EMBL" id="CAXITT010000176">
    <property type="protein sequence ID" value="CAL1534578.1"/>
    <property type="molecule type" value="Genomic_DNA"/>
</dbReference>
<feature type="non-terminal residue" evidence="2">
    <location>
        <position position="1"/>
    </location>
</feature>
<feature type="compositionally biased region" description="Polar residues" evidence="1">
    <location>
        <begin position="306"/>
        <end position="315"/>
    </location>
</feature>
<comment type="caution">
    <text evidence="2">The sequence shown here is derived from an EMBL/GenBank/DDBJ whole genome shotgun (WGS) entry which is preliminary data.</text>
</comment>